<dbReference type="EMBL" id="LAZR01041514">
    <property type="protein sequence ID" value="KKL11792.1"/>
    <property type="molecule type" value="Genomic_DNA"/>
</dbReference>
<reference evidence="1" key="1">
    <citation type="journal article" date="2015" name="Nature">
        <title>Complex archaea that bridge the gap between prokaryotes and eukaryotes.</title>
        <authorList>
            <person name="Spang A."/>
            <person name="Saw J.H."/>
            <person name="Jorgensen S.L."/>
            <person name="Zaremba-Niedzwiedzka K."/>
            <person name="Martijn J."/>
            <person name="Lind A.E."/>
            <person name="van Eijk R."/>
            <person name="Schleper C."/>
            <person name="Guy L."/>
            <person name="Ettema T.J."/>
        </authorList>
    </citation>
    <scope>NUCLEOTIDE SEQUENCE</scope>
</reference>
<dbReference type="AlphaFoldDB" id="A0A0F9BD81"/>
<gene>
    <name evidence="1" type="ORF">LCGC14_2542190</name>
</gene>
<protein>
    <submittedName>
        <fullName evidence="1">Uncharacterized protein</fullName>
    </submittedName>
</protein>
<proteinExistence type="predicted"/>
<comment type="caution">
    <text evidence="1">The sequence shown here is derived from an EMBL/GenBank/DDBJ whole genome shotgun (WGS) entry which is preliminary data.</text>
</comment>
<organism evidence="1">
    <name type="scientific">marine sediment metagenome</name>
    <dbReference type="NCBI Taxonomy" id="412755"/>
    <lineage>
        <taxon>unclassified sequences</taxon>
        <taxon>metagenomes</taxon>
        <taxon>ecological metagenomes</taxon>
    </lineage>
</organism>
<feature type="non-terminal residue" evidence="1">
    <location>
        <position position="1"/>
    </location>
</feature>
<sequence length="55" mass="6335">KKLLHAAKMSHEKNVLSVLKDVDLIEALDELSRLYCENTELKQVIAEWEKKEAAL</sequence>
<evidence type="ECO:0000313" key="1">
    <source>
        <dbReference type="EMBL" id="KKL11792.1"/>
    </source>
</evidence>
<name>A0A0F9BD81_9ZZZZ</name>
<accession>A0A0F9BD81</accession>